<feature type="transmembrane region" description="Helical" evidence="1">
    <location>
        <begin position="131"/>
        <end position="159"/>
    </location>
</feature>
<dbReference type="EMBL" id="AMFJ01036104">
    <property type="protein sequence ID" value="EKD25241.1"/>
    <property type="molecule type" value="Genomic_DNA"/>
</dbReference>
<reference evidence="2" key="1">
    <citation type="journal article" date="2012" name="Science">
        <title>Fermentation, hydrogen, and sulfur metabolism in multiple uncultivated bacterial phyla.</title>
        <authorList>
            <person name="Wrighton K.C."/>
            <person name="Thomas B.C."/>
            <person name="Sharon I."/>
            <person name="Miller C.S."/>
            <person name="Castelle C.J."/>
            <person name="VerBerkmoes N.C."/>
            <person name="Wilkins M.J."/>
            <person name="Hettich R.L."/>
            <person name="Lipton M.S."/>
            <person name="Williams K.H."/>
            <person name="Long P.E."/>
            <person name="Banfield J.F."/>
        </authorList>
    </citation>
    <scope>NUCLEOTIDE SEQUENCE [LARGE SCALE GENOMIC DNA]</scope>
</reference>
<feature type="transmembrane region" description="Helical" evidence="1">
    <location>
        <begin position="76"/>
        <end position="95"/>
    </location>
</feature>
<protein>
    <submittedName>
        <fullName evidence="2">Uncharacterized protein</fullName>
    </submittedName>
</protein>
<dbReference type="AlphaFoldDB" id="K1XJ93"/>
<comment type="caution">
    <text evidence="2">The sequence shown here is derived from an EMBL/GenBank/DDBJ whole genome shotgun (WGS) entry which is preliminary data.</text>
</comment>
<sequence>MIKKSSSSDKKIVSPAPKNIFHSRKFWMFGILSIAAYALLFSTLFLDFATLQSMIFVLLFFLFFHFFYLEIRRFPIKYLIILMLGVSLIEGFFIWYPHLFLVISALCINAGIIMLASSLQDESHNKISFSSLWYFNVGGYIFTVFITIGYSLFVFWYYVKFPFTCQDLSDTSSNVISFFTQPVAAGVEKIKTDTAALFNTKIKDIAVIGKDISLQTQQSRYATIIQNINAFKKNLIDQTLKDNTTVNMGICDYLLGQMNQIYENPAFKTSVILLMFLLLYGFVRIVFWLMTGIAFLIFKILLWLKVYRVNKVMKEVEDLE</sequence>
<feature type="transmembrane region" description="Helical" evidence="1">
    <location>
        <begin position="271"/>
        <end position="304"/>
    </location>
</feature>
<proteinExistence type="predicted"/>
<keyword evidence="1" id="KW-0472">Membrane</keyword>
<gene>
    <name evidence="2" type="ORF">ACD_80C00097G0003</name>
</gene>
<organism evidence="2">
    <name type="scientific">uncultured bacterium</name>
    <name type="common">gcode 4</name>
    <dbReference type="NCBI Taxonomy" id="1234023"/>
    <lineage>
        <taxon>Bacteria</taxon>
        <taxon>environmental samples</taxon>
    </lineage>
</organism>
<feature type="transmembrane region" description="Helical" evidence="1">
    <location>
        <begin position="51"/>
        <end position="69"/>
    </location>
</feature>
<evidence type="ECO:0000313" key="2">
    <source>
        <dbReference type="EMBL" id="EKD25241.1"/>
    </source>
</evidence>
<name>K1XJ93_9BACT</name>
<accession>K1XJ93</accession>
<evidence type="ECO:0000256" key="1">
    <source>
        <dbReference type="SAM" id="Phobius"/>
    </source>
</evidence>
<feature type="transmembrane region" description="Helical" evidence="1">
    <location>
        <begin position="101"/>
        <end position="119"/>
    </location>
</feature>
<keyword evidence="1" id="KW-0812">Transmembrane</keyword>
<keyword evidence="1" id="KW-1133">Transmembrane helix</keyword>
<feature type="transmembrane region" description="Helical" evidence="1">
    <location>
        <begin position="26"/>
        <end position="45"/>
    </location>
</feature>